<reference evidence="6 7" key="1">
    <citation type="journal article" date="2014" name="PLoS ONE">
        <title>Global Analysis of Gene Expression Profiles in Physic Nut (Jatropha curcas L.) Seedlings Exposed to Salt Stress.</title>
        <authorList>
            <person name="Zhang L."/>
            <person name="Zhang C."/>
            <person name="Wu P."/>
            <person name="Chen Y."/>
            <person name="Li M."/>
            <person name="Jiang H."/>
            <person name="Wu G."/>
        </authorList>
    </citation>
    <scope>NUCLEOTIDE SEQUENCE [LARGE SCALE GENOMIC DNA]</scope>
    <source>
        <strain evidence="7">cv. GZQX0401</strain>
        <tissue evidence="6">Young leaves</tissue>
    </source>
</reference>
<feature type="domain" description="RRM" evidence="5">
    <location>
        <begin position="167"/>
        <end position="237"/>
    </location>
</feature>
<keyword evidence="7" id="KW-1185">Reference proteome</keyword>
<dbReference type="PROSITE" id="PS50102">
    <property type="entry name" value="RRM"/>
    <property type="match status" value="2"/>
</dbReference>
<feature type="domain" description="RRM" evidence="5">
    <location>
        <begin position="64"/>
        <end position="142"/>
    </location>
</feature>
<evidence type="ECO:0000313" key="7">
    <source>
        <dbReference type="Proteomes" id="UP000027138"/>
    </source>
</evidence>
<protein>
    <recommendedName>
        <fullName evidence="5">RRM domain-containing protein</fullName>
    </recommendedName>
</protein>
<keyword evidence="2 3" id="KW-0694">RNA-binding</keyword>
<evidence type="ECO:0000259" key="5">
    <source>
        <dbReference type="PROSITE" id="PS50102"/>
    </source>
</evidence>
<evidence type="ECO:0000256" key="3">
    <source>
        <dbReference type="PROSITE-ProRule" id="PRU00176"/>
    </source>
</evidence>
<dbReference type="InterPro" id="IPR012677">
    <property type="entry name" value="Nucleotide-bd_a/b_plait_sf"/>
</dbReference>
<dbReference type="InterPro" id="IPR035979">
    <property type="entry name" value="RBD_domain_sf"/>
</dbReference>
<dbReference type="FunFam" id="3.30.70.330:FF:000383">
    <property type="entry name" value="Sex lethal, isoform D"/>
    <property type="match status" value="1"/>
</dbReference>
<feature type="region of interest" description="Disordered" evidence="4">
    <location>
        <begin position="32"/>
        <end position="63"/>
    </location>
</feature>
<dbReference type="GO" id="GO:0009967">
    <property type="term" value="P:positive regulation of signal transduction"/>
    <property type="evidence" value="ECO:0007669"/>
    <property type="project" value="UniProtKB-ARBA"/>
</dbReference>
<dbReference type="OrthoDB" id="10021397at2759"/>
<dbReference type="STRING" id="180498.A0A067JRY7"/>
<evidence type="ECO:0000256" key="4">
    <source>
        <dbReference type="SAM" id="MobiDB-lite"/>
    </source>
</evidence>
<dbReference type="InterPro" id="IPR000504">
    <property type="entry name" value="RRM_dom"/>
</dbReference>
<feature type="compositionally biased region" description="Polar residues" evidence="4">
    <location>
        <begin position="51"/>
        <end position="63"/>
    </location>
</feature>
<dbReference type="SUPFAM" id="SSF54928">
    <property type="entry name" value="RNA-binding domain, RBD"/>
    <property type="match status" value="1"/>
</dbReference>
<dbReference type="GO" id="GO:0010629">
    <property type="term" value="P:negative regulation of gene expression"/>
    <property type="evidence" value="ECO:0007669"/>
    <property type="project" value="UniProtKB-ARBA"/>
</dbReference>
<keyword evidence="1" id="KW-0677">Repeat</keyword>
<dbReference type="GO" id="GO:0003729">
    <property type="term" value="F:mRNA binding"/>
    <property type="evidence" value="ECO:0007669"/>
    <property type="project" value="UniProtKB-ARBA"/>
</dbReference>
<dbReference type="EMBL" id="KK915447">
    <property type="protein sequence ID" value="KDP22294.1"/>
    <property type="molecule type" value="Genomic_DNA"/>
</dbReference>
<dbReference type="PANTHER" id="PTHR10352">
    <property type="entry name" value="EUKARYOTIC TRANSLATION INITIATION FACTOR 3 SUBUNIT G"/>
    <property type="match status" value="1"/>
</dbReference>
<proteinExistence type="predicted"/>
<dbReference type="Proteomes" id="UP000027138">
    <property type="component" value="Unassembled WGS sequence"/>
</dbReference>
<evidence type="ECO:0000256" key="2">
    <source>
        <dbReference type="ARBA" id="ARBA00022884"/>
    </source>
</evidence>
<dbReference type="SMART" id="SM00360">
    <property type="entry name" value="RRM"/>
    <property type="match status" value="2"/>
</dbReference>
<evidence type="ECO:0000313" key="6">
    <source>
        <dbReference type="EMBL" id="KDP22294.1"/>
    </source>
</evidence>
<name>A0A067JRY7_JATCU</name>
<dbReference type="Gene3D" id="3.30.70.330">
    <property type="match status" value="2"/>
</dbReference>
<organism evidence="6 7">
    <name type="scientific">Jatropha curcas</name>
    <name type="common">Barbados nut</name>
    <dbReference type="NCBI Taxonomy" id="180498"/>
    <lineage>
        <taxon>Eukaryota</taxon>
        <taxon>Viridiplantae</taxon>
        <taxon>Streptophyta</taxon>
        <taxon>Embryophyta</taxon>
        <taxon>Tracheophyta</taxon>
        <taxon>Spermatophyta</taxon>
        <taxon>Magnoliopsida</taxon>
        <taxon>eudicotyledons</taxon>
        <taxon>Gunneridae</taxon>
        <taxon>Pentapetalae</taxon>
        <taxon>rosids</taxon>
        <taxon>fabids</taxon>
        <taxon>Malpighiales</taxon>
        <taxon>Euphorbiaceae</taxon>
        <taxon>Crotonoideae</taxon>
        <taxon>Jatropheae</taxon>
        <taxon>Jatropha</taxon>
    </lineage>
</organism>
<dbReference type="AlphaFoldDB" id="A0A067JRY7"/>
<feature type="compositionally biased region" description="Low complexity" evidence="4">
    <location>
        <begin position="32"/>
        <end position="47"/>
    </location>
</feature>
<dbReference type="Pfam" id="PF00076">
    <property type="entry name" value="RRM_1"/>
    <property type="match status" value="2"/>
</dbReference>
<accession>A0A067JRY7</accession>
<gene>
    <name evidence="6" type="ORF">JCGZ_26125</name>
</gene>
<evidence type="ECO:0000256" key="1">
    <source>
        <dbReference type="ARBA" id="ARBA00022737"/>
    </source>
</evidence>
<dbReference type="CDD" id="cd00590">
    <property type="entry name" value="RRM_SF"/>
    <property type="match status" value="2"/>
</dbReference>
<sequence length="237" mass="25789">MPARQQCYGTHGSEVDGHVLAVRVADYHTVTTSSMPSSLSNSLQVSPRLGSGSNLAEGSRPNTTNLIVSSLPRAVDETYLILLFACFGKIIRAKVVRDDTTGISKGTGFVYFENASDAEMARTQMNGYMLEGHMLKVDLAGPPPVTRFSHTSTPVESIKPHKKIDDANIFIRCMPEDVDENYLTLLFSPYGKIIGINLMKDQSGHRNGYGFISFGNASDAAMAITHMNGFKIKGHSL</sequence>
<dbReference type="GO" id="GO:0005737">
    <property type="term" value="C:cytoplasm"/>
    <property type="evidence" value="ECO:0007669"/>
    <property type="project" value="UniProtKB-ARBA"/>
</dbReference>